<proteinExistence type="predicted"/>
<comment type="caution">
    <text evidence="2">The sequence shown here is derived from an EMBL/GenBank/DDBJ whole genome shotgun (WGS) entry which is preliminary data.</text>
</comment>
<dbReference type="EMBL" id="LAZR01049874">
    <property type="protein sequence ID" value="KKK88610.1"/>
    <property type="molecule type" value="Genomic_DNA"/>
</dbReference>
<protein>
    <recommendedName>
        <fullName evidence="1">C2H2-type domain-containing protein</fullName>
    </recommendedName>
</protein>
<evidence type="ECO:0000313" key="2">
    <source>
        <dbReference type="EMBL" id="KKK88610.1"/>
    </source>
</evidence>
<accession>A0A0F8ZRH9</accession>
<organism evidence="2">
    <name type="scientific">marine sediment metagenome</name>
    <dbReference type="NCBI Taxonomy" id="412755"/>
    <lineage>
        <taxon>unclassified sequences</taxon>
        <taxon>metagenomes</taxon>
        <taxon>ecological metagenomes</taxon>
    </lineage>
</organism>
<dbReference type="InterPro" id="IPR013087">
    <property type="entry name" value="Znf_C2H2_type"/>
</dbReference>
<evidence type="ECO:0000259" key="1">
    <source>
        <dbReference type="PROSITE" id="PS00028"/>
    </source>
</evidence>
<feature type="domain" description="C2H2-type" evidence="1">
    <location>
        <begin position="2"/>
        <end position="24"/>
    </location>
</feature>
<feature type="non-terminal residue" evidence="2">
    <location>
        <position position="1"/>
    </location>
</feature>
<name>A0A0F8ZRH9_9ZZZZ</name>
<dbReference type="AlphaFoldDB" id="A0A0F8ZRH9"/>
<sequence length="47" mass="5660">NCQHCDQQFFDITSYNKHLNSYDHSLNEINSQIKNLKVFTQKTITNW</sequence>
<reference evidence="2" key="1">
    <citation type="journal article" date="2015" name="Nature">
        <title>Complex archaea that bridge the gap between prokaryotes and eukaryotes.</title>
        <authorList>
            <person name="Spang A."/>
            <person name="Saw J.H."/>
            <person name="Jorgensen S.L."/>
            <person name="Zaremba-Niedzwiedzka K."/>
            <person name="Martijn J."/>
            <person name="Lind A.E."/>
            <person name="van Eijk R."/>
            <person name="Schleper C."/>
            <person name="Guy L."/>
            <person name="Ettema T.J."/>
        </authorList>
    </citation>
    <scope>NUCLEOTIDE SEQUENCE</scope>
</reference>
<gene>
    <name evidence="2" type="ORF">LCGC14_2741390</name>
</gene>
<dbReference type="PROSITE" id="PS00028">
    <property type="entry name" value="ZINC_FINGER_C2H2_1"/>
    <property type="match status" value="1"/>
</dbReference>